<evidence type="ECO:0000313" key="2">
    <source>
        <dbReference type="Proteomes" id="UP001551176"/>
    </source>
</evidence>
<sequence length="193" mass="21646">MSGEVVALVAAVFGVTGTLFAPVLAQRSQAKVLKADFERQQEAARIQWEREQQQAELAQRRACYIATNAAYRRYRIQLMQYVWYVHRGVAGDVERQEVEAARHAHHAAFAEAQMVASGVVLGELDEMAQALSDTYRKIMCLQEGNPEPDGSFDDITASLELLWERWKKMRLAMRVDLGANTSPVGPPHGSWSI</sequence>
<dbReference type="Proteomes" id="UP001551176">
    <property type="component" value="Unassembled WGS sequence"/>
</dbReference>
<keyword evidence="2" id="KW-1185">Reference proteome</keyword>
<proteinExistence type="predicted"/>
<reference evidence="1 2" key="1">
    <citation type="submission" date="2024-06" db="EMBL/GenBank/DDBJ databases">
        <title>The Natural Products Discovery Center: Release of the First 8490 Sequenced Strains for Exploring Actinobacteria Biosynthetic Diversity.</title>
        <authorList>
            <person name="Kalkreuter E."/>
            <person name="Kautsar S.A."/>
            <person name="Yang D."/>
            <person name="Bader C.D."/>
            <person name="Teijaro C.N."/>
            <person name="Fluegel L."/>
            <person name="Davis C.M."/>
            <person name="Simpson J.R."/>
            <person name="Lauterbach L."/>
            <person name="Steele A.D."/>
            <person name="Gui C."/>
            <person name="Meng S."/>
            <person name="Li G."/>
            <person name="Viehrig K."/>
            <person name="Ye F."/>
            <person name="Su P."/>
            <person name="Kiefer A.F."/>
            <person name="Nichols A."/>
            <person name="Cepeda A.J."/>
            <person name="Yan W."/>
            <person name="Fan B."/>
            <person name="Jiang Y."/>
            <person name="Adhikari A."/>
            <person name="Zheng C.-J."/>
            <person name="Schuster L."/>
            <person name="Cowan T.M."/>
            <person name="Smanski M.J."/>
            <person name="Chevrette M.G."/>
            <person name="De Carvalho L.P.S."/>
            <person name="Shen B."/>
        </authorList>
    </citation>
    <scope>NUCLEOTIDE SEQUENCE [LARGE SCALE GENOMIC DNA]</scope>
    <source>
        <strain evidence="1 2">NPDC046838</strain>
    </source>
</reference>
<gene>
    <name evidence="1" type="ORF">ABZ921_16150</name>
</gene>
<comment type="caution">
    <text evidence="1">The sequence shown here is derived from an EMBL/GenBank/DDBJ whole genome shotgun (WGS) entry which is preliminary data.</text>
</comment>
<dbReference type="RefSeq" id="WP_359348943.1">
    <property type="nucleotide sequence ID" value="NZ_JBEYXV010000007.1"/>
</dbReference>
<evidence type="ECO:0000313" key="1">
    <source>
        <dbReference type="EMBL" id="MEU6822159.1"/>
    </source>
</evidence>
<accession>A0ABV3BMB4</accession>
<dbReference type="EMBL" id="JBEYXV010000007">
    <property type="protein sequence ID" value="MEU6822159.1"/>
    <property type="molecule type" value="Genomic_DNA"/>
</dbReference>
<organism evidence="1 2">
    <name type="scientific">Streptomyces atriruber</name>
    <dbReference type="NCBI Taxonomy" id="545121"/>
    <lineage>
        <taxon>Bacteria</taxon>
        <taxon>Bacillati</taxon>
        <taxon>Actinomycetota</taxon>
        <taxon>Actinomycetes</taxon>
        <taxon>Kitasatosporales</taxon>
        <taxon>Streptomycetaceae</taxon>
        <taxon>Streptomyces</taxon>
    </lineage>
</organism>
<protein>
    <submittedName>
        <fullName evidence="1">Uncharacterized protein</fullName>
    </submittedName>
</protein>
<name>A0ABV3BMB4_9ACTN</name>